<dbReference type="Proteomes" id="UP000039865">
    <property type="component" value="Unassembled WGS sequence"/>
</dbReference>
<evidence type="ECO:0000313" key="4">
    <source>
        <dbReference type="Proteomes" id="UP000039865"/>
    </source>
</evidence>
<dbReference type="Pfam" id="PF13181">
    <property type="entry name" value="TPR_8"/>
    <property type="match status" value="1"/>
</dbReference>
<keyword evidence="1" id="KW-0802">TPR repeat</keyword>
<dbReference type="SUPFAM" id="SSF48452">
    <property type="entry name" value="TPR-like"/>
    <property type="match status" value="1"/>
</dbReference>
<dbReference type="InterPro" id="IPR019734">
    <property type="entry name" value="TPR_rpt"/>
</dbReference>
<evidence type="ECO:0000313" key="3">
    <source>
        <dbReference type="EMBL" id="CDW88959.1"/>
    </source>
</evidence>
<dbReference type="PROSITE" id="PS50005">
    <property type="entry name" value="TPR"/>
    <property type="match status" value="2"/>
</dbReference>
<feature type="compositionally biased region" description="Polar residues" evidence="2">
    <location>
        <begin position="27"/>
        <end position="53"/>
    </location>
</feature>
<accession>A0A078B3E0</accession>
<dbReference type="Pfam" id="PF13414">
    <property type="entry name" value="TPR_11"/>
    <property type="match status" value="1"/>
</dbReference>
<dbReference type="EMBL" id="CCKQ01017084">
    <property type="protein sequence ID" value="CDW88959.1"/>
    <property type="molecule type" value="Genomic_DNA"/>
</dbReference>
<keyword evidence="4" id="KW-1185">Reference proteome</keyword>
<dbReference type="AlphaFoldDB" id="A0A078B3E0"/>
<protein>
    <submittedName>
        <fullName evidence="3">Tpr domain containing protein</fullName>
    </submittedName>
</protein>
<feature type="repeat" description="TPR" evidence="1">
    <location>
        <begin position="626"/>
        <end position="659"/>
    </location>
</feature>
<reference evidence="3 4" key="1">
    <citation type="submission" date="2014-06" db="EMBL/GenBank/DDBJ databases">
        <authorList>
            <person name="Swart Estienne"/>
        </authorList>
    </citation>
    <scope>NUCLEOTIDE SEQUENCE [LARGE SCALE GENOMIC DNA]</scope>
    <source>
        <strain evidence="3 4">130c</strain>
    </source>
</reference>
<feature type="region of interest" description="Disordered" evidence="2">
    <location>
        <begin position="1"/>
        <end position="59"/>
    </location>
</feature>
<dbReference type="InParanoid" id="A0A078B3E0"/>
<dbReference type="SMART" id="SM00028">
    <property type="entry name" value="TPR"/>
    <property type="match status" value="3"/>
</dbReference>
<feature type="region of interest" description="Disordered" evidence="2">
    <location>
        <begin position="187"/>
        <end position="207"/>
    </location>
</feature>
<gene>
    <name evidence="3" type="primary">Contig10590.g11307</name>
    <name evidence="3" type="ORF">STYLEM_18086</name>
</gene>
<dbReference type="InterPro" id="IPR011990">
    <property type="entry name" value="TPR-like_helical_dom_sf"/>
</dbReference>
<organism evidence="3 4">
    <name type="scientific">Stylonychia lemnae</name>
    <name type="common">Ciliate</name>
    <dbReference type="NCBI Taxonomy" id="5949"/>
    <lineage>
        <taxon>Eukaryota</taxon>
        <taxon>Sar</taxon>
        <taxon>Alveolata</taxon>
        <taxon>Ciliophora</taxon>
        <taxon>Intramacronucleata</taxon>
        <taxon>Spirotrichea</taxon>
        <taxon>Stichotrichia</taxon>
        <taxon>Sporadotrichida</taxon>
        <taxon>Oxytrichidae</taxon>
        <taxon>Stylonychinae</taxon>
        <taxon>Stylonychia</taxon>
    </lineage>
</organism>
<feature type="repeat" description="TPR" evidence="1">
    <location>
        <begin position="730"/>
        <end position="763"/>
    </location>
</feature>
<evidence type="ECO:0000256" key="1">
    <source>
        <dbReference type="PROSITE-ProRule" id="PRU00339"/>
    </source>
</evidence>
<proteinExistence type="predicted"/>
<dbReference type="OrthoDB" id="1870799at2759"/>
<sequence>MGKCMSKKANNDLINQDSINHPIPRLSPNQLDQNSSKSKTLNTQGIRNQTQERSLGKKDVDFDNIGVGINITQNNQHMHSNNQNNIQVVTNNMKDLLTPLSIVSLNTQEHKENAIELFQKNKEVNPGPSNGLSQNNFGQPINNMNINNHINNAVIEYGDEINLEFKSSCSDDDLSNKVALDNKDAIYKTSGTGSKPRYPQGSQNGPLNKLQGVNSHNIQIIQQQNHMINQPRKPSNIIKGKELTTNPQFRVGAQYSSGNMSQQQQQYFQMPNQTHHKTFGTQSIVQTQNQQTLVHHNPFQHQESLYVANSAIFQNSEVLRNTLQKELQRNQHQMNLIGGSSNSVSMGKIVSGTYQPHPTGGNSGGEFQSNQVSLESLECYQTAIIIYEKLLMYGHIQFALGDYILSKLMIFIDQYITTGSIMNATSDFTSPLSKLHDDRIQEEDCNEELYREILVSSQNRYSHPDYNGEKLDTSQNQQFHQHYGLRNCLEFLQRTDSQELNIYQYIVAIIFLILKKKPKKVRMNLKQVTEIIDKSTRFNKVQKNHFQQILQIFQVLAQNLEQYIQQDTMLSSRNPTGETGGSNIKKSFNPAIQLRTQDLGYQQLYNMLLKSLQGKLIDQDIKYLQSQTYFFIGITLRALHQPDEAIKSYQKALEINSLYSDCYFNLGNIYFEDKNDLTKAEICHKSALESLEENKKIEMYKRLEEEQNSPNVQVTDPSQHQQPKSIITFGRVCNMIGEINKKKNDYEAAIKFYLRGISQEPSYLDNYVDLADISELLNETEISRLFFIFAKVISQINEGALITEQGMEDQILEQDDWNSLTESRLIEKYINEVEKMSQQVKSDYQEVNLSPLQQQIIVDDEINKVAHRILSKFFNNIKVL</sequence>
<name>A0A078B3E0_STYLE</name>
<dbReference type="Gene3D" id="1.25.40.10">
    <property type="entry name" value="Tetratricopeptide repeat domain"/>
    <property type="match status" value="1"/>
</dbReference>
<evidence type="ECO:0000256" key="2">
    <source>
        <dbReference type="SAM" id="MobiDB-lite"/>
    </source>
</evidence>